<gene>
    <name evidence="2" type="ORF">R3W88_008059</name>
</gene>
<evidence type="ECO:0000313" key="3">
    <source>
        <dbReference type="Proteomes" id="UP001311915"/>
    </source>
</evidence>
<name>A0AAV9M7K8_9SOLN</name>
<reference evidence="2 3" key="1">
    <citation type="submission" date="2023-10" db="EMBL/GenBank/DDBJ databases">
        <title>Genome-Wide Identification Analysis in wild type Solanum Pinnatisectum Reveals Some Genes Defensing Phytophthora Infestans.</title>
        <authorList>
            <person name="Sun C."/>
        </authorList>
    </citation>
    <scope>NUCLEOTIDE SEQUENCE [LARGE SCALE GENOMIC DNA]</scope>
    <source>
        <strain evidence="2">LQN</strain>
        <tissue evidence="2">Leaf</tissue>
    </source>
</reference>
<dbReference type="CDD" id="cd00303">
    <property type="entry name" value="retropepsin_like"/>
    <property type="match status" value="1"/>
</dbReference>
<accession>A0AAV9M7K8</accession>
<comment type="caution">
    <text evidence="2">The sequence shown here is derived from an EMBL/GenBank/DDBJ whole genome shotgun (WGS) entry which is preliminary data.</text>
</comment>
<keyword evidence="3" id="KW-1185">Reference proteome</keyword>
<protein>
    <submittedName>
        <fullName evidence="2">Uncharacterized protein</fullName>
    </submittedName>
</protein>
<dbReference type="AlphaFoldDB" id="A0AAV9M7K8"/>
<dbReference type="Proteomes" id="UP001311915">
    <property type="component" value="Unassembled WGS sequence"/>
</dbReference>
<dbReference type="PANTHER" id="PTHR33067">
    <property type="entry name" value="RNA-DIRECTED DNA POLYMERASE-RELATED"/>
    <property type="match status" value="1"/>
</dbReference>
<dbReference type="EMBL" id="JAWPEI010000002">
    <property type="protein sequence ID" value="KAK4733798.1"/>
    <property type="molecule type" value="Genomic_DNA"/>
</dbReference>
<feature type="region of interest" description="Disordered" evidence="1">
    <location>
        <begin position="69"/>
        <end position="89"/>
    </location>
</feature>
<feature type="compositionally biased region" description="Polar residues" evidence="1">
    <location>
        <begin position="11"/>
        <end position="35"/>
    </location>
</feature>
<sequence length="281" mass="30964">MGQPLGKPKGDSTNPLGDQTSPSPNSHSRNKNLPSPSEHGEHRTCPSVDHQLYHNTHPTELEDHMLSTTINPRQPGTLPSNTIKNSKNDGHCIAVTTRGGKQTIDPPMLYGVEIETSKDNDVVEVSGEFQNATEREVELTQKVSFKDDDRLQHCSAITTRSLVHKKEDPGAFTIPCTIGLLHFPKVLCDLGASINLTPLSIYKKVGLGDPKPNALRLLTTDGTLERPIGVLHDVLVDFEVPIILGRPFLATGRALVDMEKGKMKFTLNNEEETFSFYRSIK</sequence>
<evidence type="ECO:0000256" key="1">
    <source>
        <dbReference type="SAM" id="MobiDB-lite"/>
    </source>
</evidence>
<dbReference type="PANTHER" id="PTHR33067:SF9">
    <property type="entry name" value="RNA-DIRECTED DNA POLYMERASE"/>
    <property type="match status" value="1"/>
</dbReference>
<proteinExistence type="predicted"/>
<dbReference type="Gene3D" id="2.40.70.10">
    <property type="entry name" value="Acid Proteases"/>
    <property type="match status" value="1"/>
</dbReference>
<organism evidence="2 3">
    <name type="scientific">Solanum pinnatisectum</name>
    <name type="common">tansyleaf nightshade</name>
    <dbReference type="NCBI Taxonomy" id="50273"/>
    <lineage>
        <taxon>Eukaryota</taxon>
        <taxon>Viridiplantae</taxon>
        <taxon>Streptophyta</taxon>
        <taxon>Embryophyta</taxon>
        <taxon>Tracheophyta</taxon>
        <taxon>Spermatophyta</taxon>
        <taxon>Magnoliopsida</taxon>
        <taxon>eudicotyledons</taxon>
        <taxon>Gunneridae</taxon>
        <taxon>Pentapetalae</taxon>
        <taxon>asterids</taxon>
        <taxon>lamiids</taxon>
        <taxon>Solanales</taxon>
        <taxon>Solanaceae</taxon>
        <taxon>Solanoideae</taxon>
        <taxon>Solaneae</taxon>
        <taxon>Solanum</taxon>
    </lineage>
</organism>
<dbReference type="InterPro" id="IPR021109">
    <property type="entry name" value="Peptidase_aspartic_dom_sf"/>
</dbReference>
<evidence type="ECO:0000313" key="2">
    <source>
        <dbReference type="EMBL" id="KAK4733798.1"/>
    </source>
</evidence>
<feature type="region of interest" description="Disordered" evidence="1">
    <location>
        <begin position="1"/>
        <end position="51"/>
    </location>
</feature>
<feature type="compositionally biased region" description="Polar residues" evidence="1">
    <location>
        <begin position="69"/>
        <end position="85"/>
    </location>
</feature>